<keyword evidence="4 7" id="KW-1133">Transmembrane helix</keyword>
<dbReference type="GO" id="GO:0016020">
    <property type="term" value="C:membrane"/>
    <property type="evidence" value="ECO:0007669"/>
    <property type="project" value="UniProtKB-SubCell"/>
</dbReference>
<keyword evidence="9" id="KW-1185">Reference proteome</keyword>
<accession>A0A167Q791</accession>
<feature type="transmembrane region" description="Helical" evidence="7">
    <location>
        <begin position="341"/>
        <end position="360"/>
    </location>
</feature>
<evidence type="ECO:0000256" key="3">
    <source>
        <dbReference type="ARBA" id="ARBA00022692"/>
    </source>
</evidence>
<keyword evidence="3 7" id="KW-0812">Transmembrane</keyword>
<dbReference type="GO" id="GO:0022857">
    <property type="term" value="F:transmembrane transporter activity"/>
    <property type="evidence" value="ECO:0007669"/>
    <property type="project" value="InterPro"/>
</dbReference>
<evidence type="ECO:0000313" key="8">
    <source>
        <dbReference type="EMBL" id="KZO99485.1"/>
    </source>
</evidence>
<evidence type="ECO:0000313" key="9">
    <source>
        <dbReference type="Proteomes" id="UP000076738"/>
    </source>
</evidence>
<organism evidence="8 9">
    <name type="scientific">Calocera viscosa (strain TUFC12733)</name>
    <dbReference type="NCBI Taxonomy" id="1330018"/>
    <lineage>
        <taxon>Eukaryota</taxon>
        <taxon>Fungi</taxon>
        <taxon>Dikarya</taxon>
        <taxon>Basidiomycota</taxon>
        <taxon>Agaricomycotina</taxon>
        <taxon>Dacrymycetes</taxon>
        <taxon>Dacrymycetales</taxon>
        <taxon>Dacrymycetaceae</taxon>
        <taxon>Calocera</taxon>
    </lineage>
</organism>
<evidence type="ECO:0000256" key="2">
    <source>
        <dbReference type="ARBA" id="ARBA00022448"/>
    </source>
</evidence>
<evidence type="ECO:0000256" key="1">
    <source>
        <dbReference type="ARBA" id="ARBA00004141"/>
    </source>
</evidence>
<reference evidence="8 9" key="1">
    <citation type="journal article" date="2016" name="Mol. Biol. Evol.">
        <title>Comparative Genomics of Early-Diverging Mushroom-Forming Fungi Provides Insights into the Origins of Lignocellulose Decay Capabilities.</title>
        <authorList>
            <person name="Nagy L.G."/>
            <person name="Riley R."/>
            <person name="Tritt A."/>
            <person name="Adam C."/>
            <person name="Daum C."/>
            <person name="Floudas D."/>
            <person name="Sun H."/>
            <person name="Yadav J.S."/>
            <person name="Pangilinan J."/>
            <person name="Larsson K.H."/>
            <person name="Matsuura K."/>
            <person name="Barry K."/>
            <person name="Labutti K."/>
            <person name="Kuo R."/>
            <person name="Ohm R.A."/>
            <person name="Bhattacharya S.S."/>
            <person name="Shirouzu T."/>
            <person name="Yoshinaga Y."/>
            <person name="Martin F.M."/>
            <person name="Grigoriev I.V."/>
            <person name="Hibbett D.S."/>
        </authorList>
    </citation>
    <scope>NUCLEOTIDE SEQUENCE [LARGE SCALE GENOMIC DNA]</scope>
    <source>
        <strain evidence="8 9">TUFC12733</strain>
    </source>
</reference>
<dbReference type="SUPFAM" id="SSF103473">
    <property type="entry name" value="MFS general substrate transporter"/>
    <property type="match status" value="1"/>
</dbReference>
<dbReference type="PANTHER" id="PTHR43791">
    <property type="entry name" value="PERMEASE-RELATED"/>
    <property type="match status" value="1"/>
</dbReference>
<feature type="transmembrane region" description="Helical" evidence="7">
    <location>
        <begin position="169"/>
        <end position="191"/>
    </location>
</feature>
<dbReference type="Gene3D" id="1.20.1250.20">
    <property type="entry name" value="MFS general substrate transporter like domains"/>
    <property type="match status" value="1"/>
</dbReference>
<dbReference type="Pfam" id="PF07690">
    <property type="entry name" value="MFS_1"/>
    <property type="match status" value="1"/>
</dbReference>
<comment type="similarity">
    <text evidence="6">Belongs to the major facilitator superfamily. Allantoate permease family.</text>
</comment>
<dbReference type="FunFam" id="1.20.1250.20:FF:000065">
    <property type="entry name" value="Putative MFS pantothenate transporter"/>
    <property type="match status" value="1"/>
</dbReference>
<protein>
    <submittedName>
        <fullName evidence="8">MFS general substrate transporter</fullName>
    </submittedName>
</protein>
<dbReference type="OrthoDB" id="3639251at2759"/>
<feature type="transmembrane region" description="Helical" evidence="7">
    <location>
        <begin position="311"/>
        <end position="334"/>
    </location>
</feature>
<feature type="transmembrane region" description="Helical" evidence="7">
    <location>
        <begin position="272"/>
        <end position="291"/>
    </location>
</feature>
<dbReference type="EMBL" id="KV417272">
    <property type="protein sequence ID" value="KZO99485.1"/>
    <property type="molecule type" value="Genomic_DNA"/>
</dbReference>
<dbReference type="PANTHER" id="PTHR43791:SF28">
    <property type="entry name" value="MAJOR FACILITATOR SUPERFAMILY (MFS) PROFILE DOMAIN-CONTAINING PROTEIN"/>
    <property type="match status" value="1"/>
</dbReference>
<dbReference type="STRING" id="1330018.A0A167Q791"/>
<comment type="subcellular location">
    <subcellularLocation>
        <location evidence="1">Membrane</location>
        <topology evidence="1">Multi-pass membrane protein</topology>
    </subcellularLocation>
</comment>
<evidence type="ECO:0000256" key="4">
    <source>
        <dbReference type="ARBA" id="ARBA00022989"/>
    </source>
</evidence>
<evidence type="ECO:0000256" key="6">
    <source>
        <dbReference type="ARBA" id="ARBA00037968"/>
    </source>
</evidence>
<feature type="transmembrane region" description="Helical" evidence="7">
    <location>
        <begin position="135"/>
        <end position="157"/>
    </location>
</feature>
<feature type="transmembrane region" description="Helical" evidence="7">
    <location>
        <begin position="433"/>
        <end position="454"/>
    </location>
</feature>
<dbReference type="Proteomes" id="UP000076738">
    <property type="component" value="Unassembled WGS sequence"/>
</dbReference>
<dbReference type="AlphaFoldDB" id="A0A167Q791"/>
<dbReference type="InterPro" id="IPR011701">
    <property type="entry name" value="MFS"/>
</dbReference>
<feature type="transmembrane region" description="Helical" evidence="7">
    <location>
        <begin position="399"/>
        <end position="421"/>
    </location>
</feature>
<dbReference type="InterPro" id="IPR036259">
    <property type="entry name" value="MFS_trans_sf"/>
</dbReference>
<sequence length="525" mass="58362">MGIESFLNQSLAGRVLLEVFNWYPSHLPQAERKLLLKLDRSILVFACLSFFCKFLDQSNITNAWVSGMEEELHAQPNDLNYYNVAYYTAYVVGQIPMLLIQSRPSIAPYWLPSLEIVWAILTFCESQVKTSRDLYIIRALVGFFEAPSFAGTHFILGSWYKKDELYKRAGVWFMGNSLGSMFSGYLQAAAYTNLNGVHGLSGWRWLFIIDGVITLPIAIIGFTFFPGLPASKRPWYMTEEEHQLAKDRLPADHKQAGPLNFDVIKRTLSKPLWWICVAIYVGLIQSSYWTGYMSLWLKAEAPKYTVQMINVLPTFVNLLAAASSWLGTTFAAIVPTWIMMTGANGLVLFATIVLTVWNVPDGLKFFSFYVGGGIGAGMISPILYSWVNVTARGDPEGRALIMGSMMTFGYCTYVWVPLFTFPTVEAPNFPHGYPASIGFTVGLWAFLMLGIFMYRNKNHDGTSNLIVKDEEASGSDVNSITKEDSSAPSHLLTSEKAHGIPVGDIVPLGKEDVFGAEAAGTASNI</sequence>
<evidence type="ECO:0000256" key="5">
    <source>
        <dbReference type="ARBA" id="ARBA00023136"/>
    </source>
</evidence>
<name>A0A167Q791_CALVF</name>
<proteinExistence type="inferred from homology"/>
<gene>
    <name evidence="8" type="ORF">CALVIDRAFT_511032</name>
</gene>
<feature type="transmembrane region" description="Helical" evidence="7">
    <location>
        <begin position="366"/>
        <end position="387"/>
    </location>
</feature>
<feature type="transmembrane region" description="Helical" evidence="7">
    <location>
        <begin position="203"/>
        <end position="225"/>
    </location>
</feature>
<evidence type="ECO:0000256" key="7">
    <source>
        <dbReference type="SAM" id="Phobius"/>
    </source>
</evidence>
<keyword evidence="5 7" id="KW-0472">Membrane</keyword>
<keyword evidence="2" id="KW-0813">Transport</keyword>